<evidence type="ECO:0000313" key="1">
    <source>
        <dbReference type="EMBL" id="BAV88148.1"/>
    </source>
</evidence>
<protein>
    <submittedName>
        <fullName evidence="1">Biotin synthesis protein BioC</fullName>
    </submittedName>
</protein>
<dbReference type="AlphaFoldDB" id="A0A2Z5R0A7"/>
<dbReference type="Pfam" id="PF14801">
    <property type="entry name" value="TrmI-like_N"/>
    <property type="match status" value="1"/>
</dbReference>
<gene>
    <name evidence="1" type="ORF">RA11412_1849</name>
</gene>
<name>A0A2Z5R0A7_9MICC</name>
<sequence length="60" mass="6615">MSTPTGAVNRRGPFRPGERVQITDERGRITTITLAEGGEYHSHRGFLKHDDLIGAPKARS</sequence>
<dbReference type="InterPro" id="IPR029063">
    <property type="entry name" value="SAM-dependent_MTases_sf"/>
</dbReference>
<reference evidence="1 2" key="1">
    <citation type="submission" date="2016-10" db="EMBL/GenBank/DDBJ databases">
        <title>Genome sequence of Rothia aeria strain JCM11412.</title>
        <authorList>
            <person name="Nambu T."/>
        </authorList>
    </citation>
    <scope>NUCLEOTIDE SEQUENCE [LARGE SCALE GENOMIC DNA]</scope>
    <source>
        <strain evidence="1 2">JCM 11412</strain>
    </source>
</reference>
<dbReference type="KEGG" id="raj:RA11412_1849"/>
<dbReference type="SUPFAM" id="SSF53335">
    <property type="entry name" value="S-adenosyl-L-methionine-dependent methyltransferases"/>
    <property type="match status" value="1"/>
</dbReference>
<dbReference type="Gene3D" id="3.10.330.20">
    <property type="match status" value="1"/>
</dbReference>
<dbReference type="Proteomes" id="UP000250241">
    <property type="component" value="Chromosome"/>
</dbReference>
<organism evidence="1 2">
    <name type="scientific">Rothia aeria</name>
    <dbReference type="NCBI Taxonomy" id="172042"/>
    <lineage>
        <taxon>Bacteria</taxon>
        <taxon>Bacillati</taxon>
        <taxon>Actinomycetota</taxon>
        <taxon>Actinomycetes</taxon>
        <taxon>Micrococcales</taxon>
        <taxon>Micrococcaceae</taxon>
        <taxon>Rothia</taxon>
    </lineage>
</organism>
<keyword evidence="2" id="KW-1185">Reference proteome</keyword>
<evidence type="ECO:0000313" key="2">
    <source>
        <dbReference type="Proteomes" id="UP000250241"/>
    </source>
</evidence>
<proteinExistence type="predicted"/>
<dbReference type="EMBL" id="AP017895">
    <property type="protein sequence ID" value="BAV88148.1"/>
    <property type="molecule type" value="Genomic_DNA"/>
</dbReference>
<accession>A0A2Z5R0A7</accession>